<dbReference type="SUPFAM" id="SSF52490">
    <property type="entry name" value="Tubulin nucleotide-binding domain-like"/>
    <property type="match status" value="1"/>
</dbReference>
<organism evidence="8 9">
    <name type="scientific">Neolentinus lepideus HHB14362 ss-1</name>
    <dbReference type="NCBI Taxonomy" id="1314782"/>
    <lineage>
        <taxon>Eukaryota</taxon>
        <taxon>Fungi</taxon>
        <taxon>Dikarya</taxon>
        <taxon>Basidiomycota</taxon>
        <taxon>Agaricomycotina</taxon>
        <taxon>Agaricomycetes</taxon>
        <taxon>Gloeophyllales</taxon>
        <taxon>Gloeophyllaceae</taxon>
        <taxon>Neolentinus</taxon>
    </lineage>
</organism>
<feature type="coiled-coil region" evidence="5">
    <location>
        <begin position="129"/>
        <end position="156"/>
    </location>
</feature>
<evidence type="ECO:0000256" key="4">
    <source>
        <dbReference type="ARBA" id="ARBA00023128"/>
    </source>
</evidence>
<gene>
    <name evidence="8" type="ORF">NEOLEDRAFT_1072916</name>
</gene>
<dbReference type="Proteomes" id="UP000076761">
    <property type="component" value="Unassembled WGS sequence"/>
</dbReference>
<evidence type="ECO:0000313" key="8">
    <source>
        <dbReference type="EMBL" id="KZT21794.1"/>
    </source>
</evidence>
<evidence type="ECO:0000256" key="3">
    <source>
        <dbReference type="ARBA" id="ARBA00008507"/>
    </source>
</evidence>
<comment type="subcellular location">
    <subcellularLocation>
        <location evidence="2">Mitochondrion</location>
    </subcellularLocation>
</comment>
<dbReference type="InterPro" id="IPR013838">
    <property type="entry name" value="Beta-tubulin_BS"/>
</dbReference>
<evidence type="ECO:0000313" key="9">
    <source>
        <dbReference type="Proteomes" id="UP000076761"/>
    </source>
</evidence>
<reference evidence="8 9" key="1">
    <citation type="journal article" date="2016" name="Mol. Biol. Evol.">
        <title>Comparative Genomics of Early-Diverging Mushroom-Forming Fungi Provides Insights into the Origins of Lignocellulose Decay Capabilities.</title>
        <authorList>
            <person name="Nagy L.G."/>
            <person name="Riley R."/>
            <person name="Tritt A."/>
            <person name="Adam C."/>
            <person name="Daum C."/>
            <person name="Floudas D."/>
            <person name="Sun H."/>
            <person name="Yadav J.S."/>
            <person name="Pangilinan J."/>
            <person name="Larsson K.H."/>
            <person name="Matsuura K."/>
            <person name="Barry K."/>
            <person name="Labutti K."/>
            <person name="Kuo R."/>
            <person name="Ohm R.A."/>
            <person name="Bhattacharya S.S."/>
            <person name="Shirouzu T."/>
            <person name="Yoshinaga Y."/>
            <person name="Martin F.M."/>
            <person name="Grigoriev I.V."/>
            <person name="Hibbett D.S."/>
        </authorList>
    </citation>
    <scope>NUCLEOTIDE SEQUENCE [LARGE SCALE GENOMIC DNA]</scope>
    <source>
        <strain evidence="8 9">HHB14362 ss-1</strain>
    </source>
</reference>
<dbReference type="AlphaFoldDB" id="A0A165Q1M0"/>
<dbReference type="Pfam" id="PF10644">
    <property type="entry name" value="Misat_Tub_SegII"/>
    <property type="match status" value="1"/>
</dbReference>
<comment type="similarity">
    <text evidence="3">Belongs to the misato family.</text>
</comment>
<dbReference type="STRING" id="1314782.A0A165Q1M0"/>
<feature type="domain" description="Misato Segment II tubulin-like" evidence="6">
    <location>
        <begin position="2"/>
        <end position="137"/>
    </location>
</feature>
<comment type="function">
    <text evidence="1">Involved in the partitioning of the mitochondrial organelle and mitochondrial DNA (mtDNA) inheritance.</text>
</comment>
<dbReference type="InterPro" id="IPR049942">
    <property type="entry name" value="DML1/Misato"/>
</dbReference>
<dbReference type="FunCoup" id="A0A165Q1M0">
    <property type="interactions" value="219"/>
</dbReference>
<dbReference type="InterPro" id="IPR019605">
    <property type="entry name" value="Misato_II_tubulin-like"/>
</dbReference>
<name>A0A165Q1M0_9AGAM</name>
<evidence type="ECO:0000256" key="5">
    <source>
        <dbReference type="SAM" id="Coils"/>
    </source>
</evidence>
<dbReference type="Pfam" id="PF14881">
    <property type="entry name" value="Tubulin_3"/>
    <property type="match status" value="1"/>
</dbReference>
<feature type="domain" description="DML1/Misato tubulin" evidence="7">
    <location>
        <begin position="161"/>
        <end position="212"/>
    </location>
</feature>
<evidence type="ECO:0000256" key="1">
    <source>
        <dbReference type="ARBA" id="ARBA00003757"/>
    </source>
</evidence>
<keyword evidence="9" id="KW-1185">Reference proteome</keyword>
<sequence length="523" mass="59314">MREIIYIQAGSLANYTAQHFWNTQEAYFTYDDDGSDEKKEEPLVDHDISFREGLSPKSGESTYCPRALIFDWKDNFGALRADLYSDAGEDNAVTNLWYFLAGTGHSDQLLICLSRNGDVVEYRQEQMPKSKYQENLEFESEEVDDAQRDVQKDTVESHGKSDIRFWSDYSRVYYHPGSLHKLAEPPDWQDTKGDWNYGQELFRRYDQGIQIMNDTWSFGAFVDSMLTLLRDDNPKLTCLTLPFLSPVVTGEISDDRAMRIAVNDALCIRNLKSLSTLSVPLQSPSLWKQDTWSSDLEADIQNSYHASAILASHIESVTLPLRTKRGTVDLRDLCNSVAYPANVPFVHLSGILPVPTSITELAFDERMHDFSKVHGTDETSTVYVRRDTSRGFTGRDRIRYDAWQEKSGVPIALYDITHAPALPIPTSFPPILKISGLSPSSAARTARCLSSLYSTSATSRLLSAHASFIDECIKRKKDFAGVMGIEIDEIRELTNDLWAMRDAYHVEGDVEEEELHEESDDEE</sequence>
<dbReference type="EMBL" id="KV425603">
    <property type="protein sequence ID" value="KZT21794.1"/>
    <property type="molecule type" value="Genomic_DNA"/>
</dbReference>
<evidence type="ECO:0000256" key="2">
    <source>
        <dbReference type="ARBA" id="ARBA00004173"/>
    </source>
</evidence>
<dbReference type="OrthoDB" id="271881at2759"/>
<evidence type="ECO:0000259" key="6">
    <source>
        <dbReference type="Pfam" id="PF10644"/>
    </source>
</evidence>
<keyword evidence="4" id="KW-0496">Mitochondrion</keyword>
<proteinExistence type="inferred from homology"/>
<dbReference type="PANTHER" id="PTHR13391">
    <property type="entry name" value="MITOCHONDRIAL DISTRIBUTION REGULATOR MISATO"/>
    <property type="match status" value="1"/>
</dbReference>
<dbReference type="InterPro" id="IPR029209">
    <property type="entry name" value="DML1/Misato_tubulin"/>
</dbReference>
<dbReference type="GO" id="GO:0007005">
    <property type="term" value="P:mitochondrion organization"/>
    <property type="evidence" value="ECO:0007669"/>
    <property type="project" value="InterPro"/>
</dbReference>
<dbReference type="Gene3D" id="3.40.50.1440">
    <property type="entry name" value="Tubulin/FtsZ, GTPase domain"/>
    <property type="match status" value="1"/>
</dbReference>
<dbReference type="PANTHER" id="PTHR13391:SF0">
    <property type="entry name" value="PROTEIN MISATO HOMOLOG 1"/>
    <property type="match status" value="1"/>
</dbReference>
<keyword evidence="5" id="KW-0175">Coiled coil</keyword>
<accession>A0A165Q1M0</accession>
<dbReference type="InterPro" id="IPR036525">
    <property type="entry name" value="Tubulin/FtsZ_GTPase_sf"/>
</dbReference>
<protein>
    <submittedName>
        <fullName evidence="8">Tubulin nucleotide-binding domain-like protein</fullName>
    </submittedName>
</protein>
<dbReference type="CDD" id="cd06060">
    <property type="entry name" value="misato"/>
    <property type="match status" value="1"/>
</dbReference>
<dbReference type="PROSITE" id="PS00228">
    <property type="entry name" value="TUBULIN_B_AUTOREG"/>
    <property type="match status" value="1"/>
</dbReference>
<dbReference type="InParanoid" id="A0A165Q1M0"/>
<evidence type="ECO:0000259" key="7">
    <source>
        <dbReference type="Pfam" id="PF14881"/>
    </source>
</evidence>
<dbReference type="GO" id="GO:0005739">
    <property type="term" value="C:mitochondrion"/>
    <property type="evidence" value="ECO:0007669"/>
    <property type="project" value="UniProtKB-SubCell"/>
</dbReference>